<sequence>MLKYGLKKNTNELLHIDSDYVKNGVKCDCICPECKDSLVAKNRGEFKEHHFAHHSRPETEKCRMTQLHLVAQDFFFNSKKFIIPEVLFEHKSEGLTYPETSTVINSAQKEYRVDRYSADVFLCTDHTDIAIEVCVTHENEEEKTAYYCDNKIPSIEYDLSSYLNLSIDDAIKDLKESKVPYKWLYEWCRESLIQEFEKKLKKEIERVKRIRLKNATNYSYSLIKNKEIDLPPLNEKFKTEVNGRLFHGSFTFYKGGVKKISKVVHINTSNEYFLLKGTHGPREIWIVLLLVDYIPEFIENLKGSIIVRNTPASSNEGFTIRKVKYDNLIKKIESKRLDFFQECSKETKKIDSAKAVLKIINQHVDLYLKEEEKFSYKNYRIWKRWMENQKLFKSTASMPNPKIPQPLKCVRIYPSLWVFDTWKILSLSYLAEIIDSYPLNENISLYEIFEKLAQVTNRRFSR</sequence>
<evidence type="ECO:0000313" key="1">
    <source>
        <dbReference type="EMBL" id="MCB5162942.1"/>
    </source>
</evidence>
<organism evidence="1 2">
    <name type="scientific">Marinomonas algarum</name>
    <dbReference type="NCBI Taxonomy" id="2883105"/>
    <lineage>
        <taxon>Bacteria</taxon>
        <taxon>Pseudomonadati</taxon>
        <taxon>Pseudomonadota</taxon>
        <taxon>Gammaproteobacteria</taxon>
        <taxon>Oceanospirillales</taxon>
        <taxon>Oceanospirillaceae</taxon>
        <taxon>Marinomonas</taxon>
    </lineage>
</organism>
<proteinExistence type="predicted"/>
<evidence type="ECO:0000313" key="2">
    <source>
        <dbReference type="Proteomes" id="UP001139095"/>
    </source>
</evidence>
<dbReference type="Proteomes" id="UP001139095">
    <property type="component" value="Unassembled WGS sequence"/>
</dbReference>
<name>A0A9X1LFE4_9GAMM</name>
<gene>
    <name evidence="1" type="ORF">LG368_13700</name>
</gene>
<dbReference type="EMBL" id="JAJATW010000028">
    <property type="protein sequence ID" value="MCB5162942.1"/>
    <property type="molecule type" value="Genomic_DNA"/>
</dbReference>
<comment type="caution">
    <text evidence="1">The sequence shown here is derived from an EMBL/GenBank/DDBJ whole genome shotgun (WGS) entry which is preliminary data.</text>
</comment>
<reference evidence="1" key="1">
    <citation type="submission" date="2021-10" db="EMBL/GenBank/DDBJ databases">
        <title>Marinomonas pontica sp. nov., isolated from the Black Sea.</title>
        <authorList>
            <person name="Zhao L.-H."/>
            <person name="Xue J.-H."/>
        </authorList>
    </citation>
    <scope>NUCLEOTIDE SEQUENCE</scope>
    <source>
        <strain evidence="1">E8</strain>
    </source>
</reference>
<dbReference type="RefSeq" id="WP_226755288.1">
    <property type="nucleotide sequence ID" value="NZ_JAJATW010000028.1"/>
</dbReference>
<accession>A0A9X1LFE4</accession>
<evidence type="ECO:0008006" key="3">
    <source>
        <dbReference type="Google" id="ProtNLM"/>
    </source>
</evidence>
<dbReference type="AlphaFoldDB" id="A0A9X1LFE4"/>
<protein>
    <recommendedName>
        <fullName evidence="3">Competence protein CoiA-like family protein</fullName>
    </recommendedName>
</protein>
<keyword evidence="2" id="KW-1185">Reference proteome</keyword>